<gene>
    <name evidence="3" type="ORF">Syun_016900</name>
</gene>
<accession>A0AAP0J870</accession>
<dbReference type="Pfam" id="PF23752">
    <property type="entry name" value="Beta-prop_WDR11_2nd"/>
    <property type="match status" value="1"/>
</dbReference>
<feature type="domain" description="WDR11 second beta-propeller" evidence="2">
    <location>
        <begin position="11"/>
        <end position="54"/>
    </location>
</feature>
<reference evidence="3 4" key="1">
    <citation type="submission" date="2024-01" db="EMBL/GenBank/DDBJ databases">
        <title>Genome assemblies of Stephania.</title>
        <authorList>
            <person name="Yang L."/>
        </authorList>
    </citation>
    <scope>NUCLEOTIDE SEQUENCE [LARGE SCALE GENOMIC DNA]</scope>
    <source>
        <strain evidence="3">YNDBR</strain>
        <tissue evidence="3">Leaf</tissue>
    </source>
</reference>
<protein>
    <recommendedName>
        <fullName evidence="2">WDR11 second beta-propeller domain-containing protein</fullName>
    </recommendedName>
</protein>
<dbReference type="GO" id="GO:0005975">
    <property type="term" value="P:carbohydrate metabolic process"/>
    <property type="evidence" value="ECO:0007669"/>
    <property type="project" value="InterPro"/>
</dbReference>
<dbReference type="GO" id="GO:0004553">
    <property type="term" value="F:hydrolase activity, hydrolyzing O-glycosyl compounds"/>
    <property type="evidence" value="ECO:0007669"/>
    <property type="project" value="InterPro"/>
</dbReference>
<sequence>MKDCYMIVSLIAVIDVSAHAVATSFCVHNGIVRDFRWLSNSRLVSFSYTQIDMQKFTAKIVDMMKQEKLYASQGGPIILSQLWHLHRLGYDIELKSTITNWGKLTDWLNVADFNGVAVVQNYLDRMGREEWAKQVYEAEFVILCVGRFSGLPKLPDFPINQGPEVFNGVVIQNEYGKVNSAYGAAVKPYIKWPASMATSLDTKGSMGYEYAAELITGRELSLWGTKKSGLDIAVECASLIHTASNSPAGKSTYSLIREPGELVKIKYTDVPLLYYTKILSMPDGLAMEFKNPVAIPSLIFQEYMHESQTESETEIRISSLIPLLIRNGIRDGIRNGIFPSLIPLLISKGIRNGIFCIPSLNPSLIPFLISNGIRDRIHKFIIFVSDSVSD</sequence>
<evidence type="ECO:0000313" key="4">
    <source>
        <dbReference type="Proteomes" id="UP001420932"/>
    </source>
</evidence>
<comment type="caution">
    <text evidence="3">The sequence shown here is derived from an EMBL/GenBank/DDBJ whole genome shotgun (WGS) entry which is preliminary data.</text>
</comment>
<keyword evidence="4" id="KW-1185">Reference proteome</keyword>
<feature type="signal peptide" evidence="1">
    <location>
        <begin position="1"/>
        <end position="18"/>
    </location>
</feature>
<proteinExistence type="predicted"/>
<evidence type="ECO:0000313" key="3">
    <source>
        <dbReference type="EMBL" id="KAK9128103.1"/>
    </source>
</evidence>
<dbReference type="InterPro" id="IPR001944">
    <property type="entry name" value="Glycoside_Hdrlase_35"/>
</dbReference>
<dbReference type="Proteomes" id="UP001420932">
    <property type="component" value="Unassembled WGS sequence"/>
</dbReference>
<name>A0AAP0J870_9MAGN</name>
<dbReference type="PANTHER" id="PTHR23421">
    <property type="entry name" value="BETA-GALACTOSIDASE RELATED"/>
    <property type="match status" value="1"/>
</dbReference>
<feature type="chain" id="PRO_5042871888" description="WDR11 second beta-propeller domain-containing protein" evidence="1">
    <location>
        <begin position="19"/>
        <end position="390"/>
    </location>
</feature>
<dbReference type="InterPro" id="IPR057853">
    <property type="entry name" value="Beta-prop_WDR11_2nd"/>
</dbReference>
<organism evidence="3 4">
    <name type="scientific">Stephania yunnanensis</name>
    <dbReference type="NCBI Taxonomy" id="152371"/>
    <lineage>
        <taxon>Eukaryota</taxon>
        <taxon>Viridiplantae</taxon>
        <taxon>Streptophyta</taxon>
        <taxon>Embryophyta</taxon>
        <taxon>Tracheophyta</taxon>
        <taxon>Spermatophyta</taxon>
        <taxon>Magnoliopsida</taxon>
        <taxon>Ranunculales</taxon>
        <taxon>Menispermaceae</taxon>
        <taxon>Menispermoideae</taxon>
        <taxon>Cissampelideae</taxon>
        <taxon>Stephania</taxon>
    </lineage>
</organism>
<evidence type="ECO:0000256" key="1">
    <source>
        <dbReference type="SAM" id="SignalP"/>
    </source>
</evidence>
<evidence type="ECO:0000259" key="2">
    <source>
        <dbReference type="Pfam" id="PF23752"/>
    </source>
</evidence>
<dbReference type="AlphaFoldDB" id="A0AAP0J870"/>
<dbReference type="EMBL" id="JBBNAF010000007">
    <property type="protein sequence ID" value="KAK9128103.1"/>
    <property type="molecule type" value="Genomic_DNA"/>
</dbReference>
<keyword evidence="1" id="KW-0732">Signal</keyword>